<sequence>MTEGSGSNDSDAPSGCLLLDFLPRELLAGSILARFLDGRALANFWCATMSKREMLVRRSSPRKLRSKRNSPLSMVEEILQVARYRRAKLTEDGAGGNDEDENENQTDSHRFRLRSRVFMAFEEAAETKKATGNDADRCGGSGEKLGVSERDTEHHFNLAEFLRLSRRTFASLSAMDYCETVAQNLIWTGVVTIRGVDHRKTTIWAVLVVDPWRWSMKEIRLWRNASTSRASACSTSAAQTGPPAIEARVVPHNFLPVGPNRGRLVGVTEADRIALGRISADLSESGLVARFSCVTTNTGAALTGNAITDTNSDHRNANSGGQFTVKLMAFDQAQEKLDTVFRRGREPGGIPLSDEKKGMSLDLDRHRKKALGGAKQQRYPQVDTNNSCIDYGSDLELNHDDHSLLCCWSHEFLWEESRNFAVETSHALRYLANDYAALEW</sequence>
<gene>
    <name evidence="1" type="ORF">PSNMU_V1.4_AUG-EV-PASAV3_0118940</name>
</gene>
<dbReference type="EMBL" id="CAACVS010000663">
    <property type="protein sequence ID" value="VEU44760.1"/>
    <property type="molecule type" value="Genomic_DNA"/>
</dbReference>
<protein>
    <submittedName>
        <fullName evidence="1">Uncharacterized protein</fullName>
    </submittedName>
</protein>
<evidence type="ECO:0000313" key="1">
    <source>
        <dbReference type="EMBL" id="VEU44760.1"/>
    </source>
</evidence>
<proteinExistence type="predicted"/>
<accession>A0A448ZRT1</accession>
<dbReference type="AlphaFoldDB" id="A0A448ZRT1"/>
<dbReference type="Proteomes" id="UP000291116">
    <property type="component" value="Unassembled WGS sequence"/>
</dbReference>
<organism evidence="1 2">
    <name type="scientific">Pseudo-nitzschia multistriata</name>
    <dbReference type="NCBI Taxonomy" id="183589"/>
    <lineage>
        <taxon>Eukaryota</taxon>
        <taxon>Sar</taxon>
        <taxon>Stramenopiles</taxon>
        <taxon>Ochrophyta</taxon>
        <taxon>Bacillariophyta</taxon>
        <taxon>Bacillariophyceae</taxon>
        <taxon>Bacillariophycidae</taxon>
        <taxon>Bacillariales</taxon>
        <taxon>Bacillariaceae</taxon>
        <taxon>Pseudo-nitzschia</taxon>
    </lineage>
</organism>
<name>A0A448ZRT1_9STRA</name>
<dbReference type="OrthoDB" id="10620103at2759"/>
<reference evidence="1 2" key="1">
    <citation type="submission" date="2019-01" db="EMBL/GenBank/DDBJ databases">
        <authorList>
            <person name="Ferrante I. M."/>
        </authorList>
    </citation>
    <scope>NUCLEOTIDE SEQUENCE [LARGE SCALE GENOMIC DNA]</scope>
    <source>
        <strain evidence="1 2">B856</strain>
    </source>
</reference>
<evidence type="ECO:0000313" key="2">
    <source>
        <dbReference type="Proteomes" id="UP000291116"/>
    </source>
</evidence>
<keyword evidence="2" id="KW-1185">Reference proteome</keyword>